<dbReference type="RefSeq" id="YP_009504234.1">
    <property type="nucleotide sequence ID" value="NC_038206.1"/>
</dbReference>
<keyword evidence="1" id="KW-0496">Mitochondrion</keyword>
<reference evidence="1" key="1">
    <citation type="journal article" date="2019" name="Int. J. Biol. Macromol.">
        <title>Characterization and comparative analysis of six complete mitochondrial genomes from ectomycorrhizal fungi of the Lactarius genus and phylogenetic analysis of the Agaricomycetes.</title>
        <authorList>
            <person name="Li Q."/>
            <person name="Wang Q."/>
            <person name="Jin X."/>
            <person name="Chen Z."/>
            <person name="Xiong C."/>
            <person name="Li P."/>
            <person name="Liu Q."/>
            <person name="Huang W."/>
        </authorList>
    </citation>
    <scope>NUCLEOTIDE SEQUENCE</scope>
</reference>
<sequence>MWYILASGIALITGIYVKYNYITKIQTPNSPPTFNFNPEQLYEIQENLEQAEFGETLDPETSELLDQDFETLLGHDQYAEFENEIQELNEEFTRQLSDLLNSSIANSGLDFYTILQIIEWICDLINQLF</sequence>
<dbReference type="AlphaFoldDB" id="A0A2Z4M8Z2"/>
<organism evidence="1">
    <name type="scientific">Lactifluus hygrophoroides</name>
    <dbReference type="NCBI Taxonomy" id="1837245"/>
    <lineage>
        <taxon>Eukaryota</taxon>
        <taxon>Fungi</taxon>
        <taxon>Dikarya</taxon>
        <taxon>Basidiomycota</taxon>
        <taxon>Agaricomycotina</taxon>
        <taxon>Agaricomycetes</taxon>
        <taxon>Russulales</taxon>
        <taxon>Russulaceae</taxon>
        <taxon>Lactifluus</taxon>
    </lineage>
</organism>
<gene>
    <name evidence="1" type="primary">orf129</name>
</gene>
<geneLocation type="mitochondrion" evidence="1"/>
<dbReference type="EMBL" id="MH319477">
    <property type="protein sequence ID" value="AWX52959.1"/>
    <property type="molecule type" value="Genomic_DNA"/>
</dbReference>
<name>A0A2Z4M8Z2_9AGAM</name>
<protein>
    <submittedName>
        <fullName evidence="1">Uncharacterized protein</fullName>
    </submittedName>
</protein>
<evidence type="ECO:0000313" key="1">
    <source>
        <dbReference type="EMBL" id="AWX52959.1"/>
    </source>
</evidence>
<dbReference type="GeneID" id="37543283"/>
<proteinExistence type="predicted"/>
<accession>A0A2Z4M8Z2</accession>